<evidence type="ECO:0000256" key="5">
    <source>
        <dbReference type="ARBA" id="ARBA00023034"/>
    </source>
</evidence>
<keyword evidence="5" id="KW-0333">Golgi apparatus</keyword>
<protein>
    <submittedName>
        <fullName evidence="9">Uncharacterized protein</fullName>
    </submittedName>
</protein>
<feature type="region of interest" description="Disordered" evidence="8">
    <location>
        <begin position="691"/>
        <end position="711"/>
    </location>
</feature>
<dbReference type="GO" id="GO:0090156">
    <property type="term" value="P:intracellular sphingolipid homeostasis"/>
    <property type="evidence" value="ECO:0007669"/>
    <property type="project" value="EnsemblFungi"/>
</dbReference>
<name>A0A1E3NZS4_WICAA</name>
<accession>A0A1E3NZS4</accession>
<evidence type="ECO:0000256" key="7">
    <source>
        <dbReference type="SAM" id="Coils"/>
    </source>
</evidence>
<evidence type="ECO:0000256" key="8">
    <source>
        <dbReference type="SAM" id="MobiDB-lite"/>
    </source>
</evidence>
<proteinExistence type="inferred from homology"/>
<dbReference type="GO" id="GO:0006623">
    <property type="term" value="P:protein targeting to vacuole"/>
    <property type="evidence" value="ECO:0007669"/>
    <property type="project" value="EnsemblFungi"/>
</dbReference>
<dbReference type="EMBL" id="KV454211">
    <property type="protein sequence ID" value="ODQ58605.1"/>
    <property type="molecule type" value="Genomic_DNA"/>
</dbReference>
<feature type="compositionally biased region" description="Polar residues" evidence="8">
    <location>
        <begin position="481"/>
        <end position="500"/>
    </location>
</feature>
<organism evidence="9 10">
    <name type="scientific">Wickerhamomyces anomalus (strain ATCC 58044 / CBS 1984 / NCYC 433 / NRRL Y-366-8)</name>
    <name type="common">Yeast</name>
    <name type="synonym">Hansenula anomala</name>
    <dbReference type="NCBI Taxonomy" id="683960"/>
    <lineage>
        <taxon>Eukaryota</taxon>
        <taxon>Fungi</taxon>
        <taxon>Dikarya</taxon>
        <taxon>Ascomycota</taxon>
        <taxon>Saccharomycotina</taxon>
        <taxon>Saccharomycetes</taxon>
        <taxon>Phaffomycetales</taxon>
        <taxon>Wickerhamomycetaceae</taxon>
        <taxon>Wickerhamomyces</taxon>
    </lineage>
</organism>
<dbReference type="Proteomes" id="UP000094112">
    <property type="component" value="Unassembled WGS sequence"/>
</dbReference>
<evidence type="ECO:0000256" key="6">
    <source>
        <dbReference type="ARBA" id="ARBA00023054"/>
    </source>
</evidence>
<dbReference type="STRING" id="683960.A0A1E3NZS4"/>
<dbReference type="PANTHER" id="PTHR12965:SF0">
    <property type="entry name" value="VACUOLAR PROTEIN SORTING-ASSOCIATED PROTEIN 54"/>
    <property type="match status" value="1"/>
</dbReference>
<dbReference type="GO" id="GO:0005829">
    <property type="term" value="C:cytosol"/>
    <property type="evidence" value="ECO:0007669"/>
    <property type="project" value="GOC"/>
</dbReference>
<feature type="coiled-coil region" evidence="7">
    <location>
        <begin position="270"/>
        <end position="297"/>
    </location>
</feature>
<keyword evidence="10" id="KW-1185">Reference proteome</keyword>
<keyword evidence="3" id="KW-0813">Transport</keyword>
<evidence type="ECO:0000313" key="9">
    <source>
        <dbReference type="EMBL" id="ODQ58605.1"/>
    </source>
</evidence>
<reference evidence="9 10" key="1">
    <citation type="journal article" date="2016" name="Proc. Natl. Acad. Sci. U.S.A.">
        <title>Comparative genomics of biotechnologically important yeasts.</title>
        <authorList>
            <person name="Riley R."/>
            <person name="Haridas S."/>
            <person name="Wolfe K.H."/>
            <person name="Lopes M.R."/>
            <person name="Hittinger C.T."/>
            <person name="Goeker M."/>
            <person name="Salamov A.A."/>
            <person name="Wisecaver J.H."/>
            <person name="Long T.M."/>
            <person name="Calvey C.H."/>
            <person name="Aerts A.L."/>
            <person name="Barry K.W."/>
            <person name="Choi C."/>
            <person name="Clum A."/>
            <person name="Coughlan A.Y."/>
            <person name="Deshpande S."/>
            <person name="Douglass A.P."/>
            <person name="Hanson S.J."/>
            <person name="Klenk H.-P."/>
            <person name="LaButti K.M."/>
            <person name="Lapidus A."/>
            <person name="Lindquist E.A."/>
            <person name="Lipzen A.M."/>
            <person name="Meier-Kolthoff J.P."/>
            <person name="Ohm R.A."/>
            <person name="Otillar R.P."/>
            <person name="Pangilinan J.L."/>
            <person name="Peng Y."/>
            <person name="Rokas A."/>
            <person name="Rosa C.A."/>
            <person name="Scheuner C."/>
            <person name="Sibirny A.A."/>
            <person name="Slot J.C."/>
            <person name="Stielow J.B."/>
            <person name="Sun H."/>
            <person name="Kurtzman C.P."/>
            <person name="Blackwell M."/>
            <person name="Grigoriev I.V."/>
            <person name="Jeffries T.W."/>
        </authorList>
    </citation>
    <scope>NUCLEOTIDE SEQUENCE [LARGE SCALE GENOMIC DNA]</scope>
    <source>
        <strain evidence="10">ATCC 58044 / CBS 1984 / NCYC 433 / NRRL Y-366-8</strain>
    </source>
</reference>
<dbReference type="GO" id="GO:0042147">
    <property type="term" value="P:retrograde transport, endosome to Golgi"/>
    <property type="evidence" value="ECO:0007669"/>
    <property type="project" value="EnsemblFungi"/>
</dbReference>
<keyword evidence="6 7" id="KW-0175">Coiled coil</keyword>
<dbReference type="GO" id="GO:0030476">
    <property type="term" value="P:ascospore wall assembly"/>
    <property type="evidence" value="ECO:0007669"/>
    <property type="project" value="EnsemblFungi"/>
</dbReference>
<comment type="similarity">
    <text evidence="2">Belongs to the VPS54 family.</text>
</comment>
<dbReference type="GO" id="GO:0000938">
    <property type="term" value="C:GARP complex"/>
    <property type="evidence" value="ECO:0007669"/>
    <property type="project" value="EnsemblFungi"/>
</dbReference>
<gene>
    <name evidence="9" type="ORF">WICANDRAFT_31593</name>
</gene>
<evidence type="ECO:0000256" key="2">
    <source>
        <dbReference type="ARBA" id="ARBA00009150"/>
    </source>
</evidence>
<dbReference type="GeneID" id="30199099"/>
<dbReference type="InterPro" id="IPR039745">
    <property type="entry name" value="Vps54"/>
</dbReference>
<evidence type="ECO:0000256" key="4">
    <source>
        <dbReference type="ARBA" id="ARBA00022927"/>
    </source>
</evidence>
<dbReference type="AlphaFoldDB" id="A0A1E3NZS4"/>
<dbReference type="GO" id="GO:0006896">
    <property type="term" value="P:Golgi to vacuole transport"/>
    <property type="evidence" value="ECO:0007669"/>
    <property type="project" value="EnsemblFungi"/>
</dbReference>
<dbReference type="OrthoDB" id="10259024at2759"/>
<feature type="region of interest" description="Disordered" evidence="8">
    <location>
        <begin position="477"/>
        <end position="501"/>
    </location>
</feature>
<evidence type="ECO:0000256" key="1">
    <source>
        <dbReference type="ARBA" id="ARBA00004601"/>
    </source>
</evidence>
<dbReference type="PANTHER" id="PTHR12965">
    <property type="entry name" value="VACUOLAR PROTEIN SORTING 54"/>
    <property type="match status" value="1"/>
</dbReference>
<comment type="subcellular location">
    <subcellularLocation>
        <location evidence="1">Golgi apparatus</location>
        <location evidence="1">trans-Golgi network</location>
    </subcellularLocation>
</comment>
<dbReference type="RefSeq" id="XP_019037812.1">
    <property type="nucleotide sequence ID" value="XM_019181853.1"/>
</dbReference>
<evidence type="ECO:0000313" key="10">
    <source>
        <dbReference type="Proteomes" id="UP000094112"/>
    </source>
</evidence>
<dbReference type="GO" id="GO:0019905">
    <property type="term" value="F:syntaxin binding"/>
    <property type="evidence" value="ECO:0007669"/>
    <property type="project" value="TreeGrafter"/>
</dbReference>
<keyword evidence="4" id="KW-0653">Protein transport</keyword>
<sequence>MNHRIPSTIQENAQSDFNNSIDHQSSFRNSLDSLSSLVHPEANSTSLDLNDDLASTDNHSSNLALSRRSFESSSFVTSSFRPSFDDSLPLLGLNRLSIQKVSPLGPNSIYEIIADGKNLHIRPPTQKDIPAIHLSKVEKASRDELKNYLTDIGSEYDRYASNKQLTTTTLESFVKRQNGGENENDLLEKEIDSLDTIPEIYFKDNFNLDDPRVFSSVTEGNKIDNLNDLAQDKLSWYLDTVEVHLVNEISKSSSSFFDALNDLNDISGKNKSIVKLIENLKLKLKSLQENKVEKNLDKIHLINKRKNVAKLEQGLLQMNTVLNEADIAESLFLKGEYGKCLDKVDYVESLIRGEVTDLSWPFKLQDLRSVPGLVNMRELLCNLRIQTGQSYSKIFTNFLLEDLRKHYEDIDVLKVCERLSTNSTYEKKIDNDFKAKLNEFIIGLTRCEEIASAFKNYEDQTVNEMKNIVRFFLPNDETSNDSKNGGTSSVGSSNKPSGKSLSAMIKGLTPREFEDMIIKIFATVSEGLRRLTVHQKLLLDLALSNIKEQDQDQTNLIMQLDIRNCINRSIEIVQIRMGKIIAVRKDINASLRSDYFLRFFYINSIFLNECENISGLNFKFLPDVISSQIKNFNLTFHHHNLKKVSHSLEVEEWKPLIVTTELQDIVYKIVDNENLDAEQKWKKDLLHLRDEKESETNGNQEPTAKDEQTSHKRSIVVGDKTFVASNSLLTLISLIADYFVLKVNFHHYSNTYESYLLELFKYYNSRTFQSIKRPDGSLDRNKNLSIVGESLDCLQELIHYIRIDFDNLELDDLYNTILHQFATSKSRIDSINTIDE</sequence>
<evidence type="ECO:0000256" key="3">
    <source>
        <dbReference type="ARBA" id="ARBA00022448"/>
    </source>
</evidence>